<evidence type="ECO:0000313" key="2">
    <source>
        <dbReference type="Proteomes" id="UP000267536"/>
    </source>
</evidence>
<protein>
    <submittedName>
        <fullName evidence="1">Uncharacterized protein</fullName>
    </submittedName>
</protein>
<evidence type="ECO:0000313" key="1">
    <source>
        <dbReference type="EMBL" id="RPA65802.1"/>
    </source>
</evidence>
<dbReference type="AlphaFoldDB" id="A0A3N4GSK8"/>
<gene>
    <name evidence="1" type="ORF">EF294_03435</name>
</gene>
<accession>A0A3N4GSK8</accession>
<organism evidence="1 2">
    <name type="scientific">Gordonia oryzae</name>
    <dbReference type="NCBI Taxonomy" id="2487349"/>
    <lineage>
        <taxon>Bacteria</taxon>
        <taxon>Bacillati</taxon>
        <taxon>Actinomycetota</taxon>
        <taxon>Actinomycetes</taxon>
        <taxon>Mycobacteriales</taxon>
        <taxon>Gordoniaceae</taxon>
        <taxon>Gordonia</taxon>
    </lineage>
</organism>
<sequence>MPMLIALIVFAVAAVVSVLVNIFLALRIRAIRSDPLCRRILQRLVITSDDPVFTGVLREVGQGRDGHVVFSDCQLVEGKQAIAGDVIKAKSQIVTYQVPHAAG</sequence>
<proteinExistence type="predicted"/>
<dbReference type="EMBL" id="RKMH01000002">
    <property type="protein sequence ID" value="RPA65802.1"/>
    <property type="molecule type" value="Genomic_DNA"/>
</dbReference>
<keyword evidence="2" id="KW-1185">Reference proteome</keyword>
<name>A0A3N4GSK8_9ACTN</name>
<comment type="caution">
    <text evidence="1">The sequence shown here is derived from an EMBL/GenBank/DDBJ whole genome shotgun (WGS) entry which is preliminary data.</text>
</comment>
<dbReference type="Proteomes" id="UP000267536">
    <property type="component" value="Unassembled WGS sequence"/>
</dbReference>
<reference evidence="1 2" key="1">
    <citation type="submission" date="2018-11" db="EMBL/GenBank/DDBJ databases">
        <title>Draft genome sequence of Gordonia sp. RS15-1S isolated from rice stems.</title>
        <authorList>
            <person name="Muangham S."/>
        </authorList>
    </citation>
    <scope>NUCLEOTIDE SEQUENCE [LARGE SCALE GENOMIC DNA]</scope>
    <source>
        <strain evidence="1 2">RS15-1S</strain>
    </source>
</reference>